<keyword evidence="2" id="KW-1185">Reference proteome</keyword>
<dbReference type="InterPro" id="IPR011049">
    <property type="entry name" value="Serralysin-like_metalloprot_C"/>
</dbReference>
<protein>
    <recommendedName>
        <fullName evidence="3">Trimeric autotransporter adhesin YadA-like C-terminal membrane anchor domain-containing protein</fullName>
    </recommendedName>
</protein>
<reference evidence="1" key="1">
    <citation type="submission" date="2018-07" db="EMBL/GenBank/DDBJ databases">
        <title>Complete genome sequence of Sphingomonas bisphenolicum strain AO1, a bisphenol A degradative bacterium isolated from Japanese farm field.</title>
        <authorList>
            <person name="Murakami M."/>
            <person name="Koh M."/>
            <person name="Koba S."/>
            <person name="Matsumura Y."/>
        </authorList>
    </citation>
    <scope>NUCLEOTIDE SEQUENCE</scope>
    <source>
        <strain evidence="1">AO1</strain>
    </source>
</reference>
<evidence type="ECO:0000313" key="2">
    <source>
        <dbReference type="Proteomes" id="UP001059971"/>
    </source>
</evidence>
<name>A0ABM7G1G2_9SPHN</name>
<evidence type="ECO:0008006" key="3">
    <source>
        <dbReference type="Google" id="ProtNLM"/>
    </source>
</evidence>
<gene>
    <name evidence="1" type="ORF">SBA_ch1_12750</name>
</gene>
<dbReference type="InterPro" id="IPR045584">
    <property type="entry name" value="Pilin-like"/>
</dbReference>
<organism evidence="1 2">
    <name type="scientific">Sphingomonas bisphenolicum</name>
    <dbReference type="NCBI Taxonomy" id="296544"/>
    <lineage>
        <taxon>Bacteria</taxon>
        <taxon>Pseudomonadati</taxon>
        <taxon>Pseudomonadota</taxon>
        <taxon>Alphaproteobacteria</taxon>
        <taxon>Sphingomonadales</taxon>
        <taxon>Sphingomonadaceae</taxon>
        <taxon>Sphingomonas</taxon>
    </lineage>
</organism>
<dbReference type="SUPFAM" id="SSF54523">
    <property type="entry name" value="Pili subunits"/>
    <property type="match status" value="1"/>
</dbReference>
<accession>A0ABM7G1G2</accession>
<dbReference type="Proteomes" id="UP001059971">
    <property type="component" value="Chromosome 1"/>
</dbReference>
<dbReference type="Gene3D" id="3.30.1300.30">
    <property type="entry name" value="GSPII I/J protein-like"/>
    <property type="match status" value="1"/>
</dbReference>
<dbReference type="SUPFAM" id="SSF101967">
    <property type="entry name" value="Adhesin YadA, collagen-binding domain"/>
    <property type="match status" value="1"/>
</dbReference>
<sequence length="482" mass="50046">MNAVAHAQTVPVISQTPLSDVDCDGNGGYAPAICRTAGTRNVTFLSEEVGNGLSRIYQVNFDGTLAVDGIVTGPFGGLDPSNFYSAATVDLTTQYIGRKSRSLTPINDPNAIGYFNRYSDYQTTVRNIGVDIQGASGYDETTGQDYSYNLKSIDPTAIVNGDRTALTGNYRTTSDAGAIVFGTLSGDAVLVSAPSLSPLPIPDSAVFSPFSLQYQVAAQETTRLDETGLVTPKVSVTQGIEMNGSGIRNLADGVAAGDAVNKGQLDSEAAARIAADSTLAGRIDEEKAARTDADIAFANSIANEAGTRAAADSVLANSLSAEAATRQAADVTLSGQIIDEAQQRAQNDLQIHQRIDNETSAREALASALTGETNARMTADLQLSSRIDALGDRLDQIDGRLDRMEDRVSSGTAVAVAMGGATFLPDMKFNLTANVATYGGAHAGAMQVGALVTPHVALNAGVATGFNRGGKTAARAGFTIGW</sequence>
<evidence type="ECO:0000313" key="1">
    <source>
        <dbReference type="EMBL" id="BBF69075.1"/>
    </source>
</evidence>
<proteinExistence type="predicted"/>
<dbReference type="EMBL" id="AP018817">
    <property type="protein sequence ID" value="BBF69075.1"/>
    <property type="molecule type" value="Genomic_DNA"/>
</dbReference>